<dbReference type="PROSITE" id="PS50893">
    <property type="entry name" value="ABC_TRANSPORTER_2"/>
    <property type="match status" value="1"/>
</dbReference>
<evidence type="ECO:0000256" key="1">
    <source>
        <dbReference type="ARBA" id="ARBA00022741"/>
    </source>
</evidence>
<dbReference type="PANTHER" id="PTHR43790">
    <property type="entry name" value="CARBOHYDRATE TRANSPORT ATP-BINDING PROTEIN MG119-RELATED"/>
    <property type="match status" value="1"/>
</dbReference>
<evidence type="ECO:0000313" key="4">
    <source>
        <dbReference type="EMBL" id="UWP86810.1"/>
    </source>
</evidence>
<dbReference type="SMART" id="SM00382">
    <property type="entry name" value="AAA"/>
    <property type="match status" value="1"/>
</dbReference>
<gene>
    <name evidence="4" type="ORF">Dfulv_22225</name>
</gene>
<evidence type="ECO:0000256" key="2">
    <source>
        <dbReference type="ARBA" id="ARBA00022840"/>
    </source>
</evidence>
<dbReference type="InterPro" id="IPR003439">
    <property type="entry name" value="ABC_transporter-like_ATP-bd"/>
</dbReference>
<dbReference type="InterPro" id="IPR003593">
    <property type="entry name" value="AAA+_ATPase"/>
</dbReference>
<dbReference type="EMBL" id="CP073720">
    <property type="protein sequence ID" value="UWP86810.1"/>
    <property type="molecule type" value="Genomic_DNA"/>
</dbReference>
<dbReference type="RefSeq" id="WP_259866357.1">
    <property type="nucleotide sequence ID" value="NZ_BAAAST010000004.1"/>
</dbReference>
<dbReference type="InterPro" id="IPR050107">
    <property type="entry name" value="ABC_carbohydrate_import_ATPase"/>
</dbReference>
<dbReference type="CDD" id="cd03216">
    <property type="entry name" value="ABC_Carb_Monos_I"/>
    <property type="match status" value="1"/>
</dbReference>
<dbReference type="SUPFAM" id="SSF52540">
    <property type="entry name" value="P-loop containing nucleoside triphosphate hydrolases"/>
    <property type="match status" value="1"/>
</dbReference>
<dbReference type="PROSITE" id="PS00211">
    <property type="entry name" value="ABC_TRANSPORTER_1"/>
    <property type="match status" value="1"/>
</dbReference>
<dbReference type="GO" id="GO:0005524">
    <property type="term" value="F:ATP binding"/>
    <property type="evidence" value="ECO:0007669"/>
    <property type="project" value="UniProtKB-KW"/>
</dbReference>
<dbReference type="InterPro" id="IPR027417">
    <property type="entry name" value="P-loop_NTPase"/>
</dbReference>
<organism evidence="4 5">
    <name type="scientific">Dactylosporangium fulvum</name>
    <dbReference type="NCBI Taxonomy" id="53359"/>
    <lineage>
        <taxon>Bacteria</taxon>
        <taxon>Bacillati</taxon>
        <taxon>Actinomycetota</taxon>
        <taxon>Actinomycetes</taxon>
        <taxon>Micromonosporales</taxon>
        <taxon>Micromonosporaceae</taxon>
        <taxon>Dactylosporangium</taxon>
    </lineage>
</organism>
<dbReference type="Proteomes" id="UP001059617">
    <property type="component" value="Chromosome"/>
</dbReference>
<keyword evidence="2 4" id="KW-0067">ATP-binding</keyword>
<accession>A0ABY5WBS1</accession>
<sequence>MTTEAATSVSTGKHPLLEMRDVGKHFGGVTALDHIQLTIGHGEVVALVGDNGAGKSTLSKVIAGVLQPDDGELLVNGTAHRITGPSHARSLGIEVVYQDLALAPNLDITTNLFLGREIVRRGLLGWLNGRRMRSEAKEHLAALDVNVPSLSTPVERLSGGQRQAIAISRATYGGHRLIVMDEPTAALGVRETAKVEELIMRLAQRGISVLLVSHNMAQVKRITDRVLVLRRGRLVAERRTADVTAEDLVSLITGAREGD</sequence>
<proteinExistence type="predicted"/>
<protein>
    <submittedName>
        <fullName evidence="4">ATP-binding cassette domain-containing protein</fullName>
    </submittedName>
</protein>
<dbReference type="Pfam" id="PF00005">
    <property type="entry name" value="ABC_tran"/>
    <property type="match status" value="1"/>
</dbReference>
<dbReference type="PANTHER" id="PTHR43790:SF8">
    <property type="entry name" value="SUGAR ABC TRANSPORTER ATP-BINDING PROTEIN"/>
    <property type="match status" value="1"/>
</dbReference>
<keyword evidence="1" id="KW-0547">Nucleotide-binding</keyword>
<evidence type="ECO:0000259" key="3">
    <source>
        <dbReference type="PROSITE" id="PS50893"/>
    </source>
</evidence>
<dbReference type="Gene3D" id="3.40.50.300">
    <property type="entry name" value="P-loop containing nucleotide triphosphate hydrolases"/>
    <property type="match status" value="1"/>
</dbReference>
<reference evidence="4" key="2">
    <citation type="submission" date="2022-09" db="EMBL/GenBank/DDBJ databases">
        <title>Biosynthetic gene clusters of Dactylosporangioum fulvum.</title>
        <authorList>
            <person name="Caradec T."/>
        </authorList>
    </citation>
    <scope>NUCLEOTIDE SEQUENCE</scope>
    <source>
        <strain evidence="4">NRRL B-16292</strain>
    </source>
</reference>
<evidence type="ECO:0000313" key="5">
    <source>
        <dbReference type="Proteomes" id="UP001059617"/>
    </source>
</evidence>
<keyword evidence="5" id="KW-1185">Reference proteome</keyword>
<feature type="domain" description="ABC transporter" evidence="3">
    <location>
        <begin position="17"/>
        <end position="256"/>
    </location>
</feature>
<dbReference type="InterPro" id="IPR017871">
    <property type="entry name" value="ABC_transporter-like_CS"/>
</dbReference>
<name>A0ABY5WBS1_9ACTN</name>
<reference evidence="4" key="1">
    <citation type="submission" date="2021-04" db="EMBL/GenBank/DDBJ databases">
        <authorList>
            <person name="Hartkoorn R.C."/>
            <person name="Beaudoing E."/>
            <person name="Hot D."/>
        </authorList>
    </citation>
    <scope>NUCLEOTIDE SEQUENCE</scope>
    <source>
        <strain evidence="4">NRRL B-16292</strain>
    </source>
</reference>